<dbReference type="GO" id="GO:0005737">
    <property type="term" value="C:cytoplasm"/>
    <property type="evidence" value="ECO:0007669"/>
    <property type="project" value="UniProtKB-SubCell"/>
</dbReference>
<dbReference type="EMBL" id="AZEE01000025">
    <property type="protein sequence ID" value="KRK98983.1"/>
    <property type="molecule type" value="Genomic_DNA"/>
</dbReference>
<dbReference type="InterPro" id="IPR004517">
    <property type="entry name" value="HisZ"/>
</dbReference>
<evidence type="ECO:0000259" key="11">
    <source>
        <dbReference type="Pfam" id="PF13393"/>
    </source>
</evidence>
<dbReference type="InterPro" id="IPR041715">
    <property type="entry name" value="HisRS-like_core"/>
</dbReference>
<gene>
    <name evidence="9" type="primary">hisZ</name>
    <name evidence="12" type="ORF">FD04_GL000132</name>
</gene>
<dbReference type="PIRSF" id="PIRSF001549">
    <property type="entry name" value="His-tRNA_synth"/>
    <property type="match status" value="1"/>
</dbReference>
<evidence type="ECO:0000256" key="4">
    <source>
        <dbReference type="ARBA" id="ARBA00020397"/>
    </source>
</evidence>
<keyword evidence="6 9" id="KW-0028">Amino-acid biosynthesis</keyword>
<protein>
    <recommendedName>
        <fullName evidence="4 9">ATP phosphoribosyltransferase regulatory subunit</fullName>
    </recommendedName>
</protein>
<feature type="binding site" evidence="10">
    <location>
        <begin position="79"/>
        <end position="81"/>
    </location>
    <ligand>
        <name>L-histidine</name>
        <dbReference type="ChEBI" id="CHEBI:57595"/>
    </ligand>
</feature>
<comment type="miscellaneous">
    <text evidence="9">This function is generally fulfilled by the C-terminal part of HisG, which is missing in some bacteria such as this one.</text>
</comment>
<feature type="binding site" evidence="10">
    <location>
        <position position="107"/>
    </location>
    <ligand>
        <name>L-histidine</name>
        <dbReference type="ChEBI" id="CHEBI:57595"/>
    </ligand>
</feature>
<evidence type="ECO:0000313" key="13">
    <source>
        <dbReference type="Proteomes" id="UP000051160"/>
    </source>
</evidence>
<evidence type="ECO:0000256" key="1">
    <source>
        <dbReference type="ARBA" id="ARBA00004496"/>
    </source>
</evidence>
<dbReference type="Pfam" id="PF13393">
    <property type="entry name" value="tRNA-synt_His"/>
    <property type="match status" value="1"/>
</dbReference>
<dbReference type="PATRIC" id="fig|1423776.4.peg.129"/>
<dbReference type="InterPro" id="IPR004516">
    <property type="entry name" value="HisRS/HisZ"/>
</dbReference>
<evidence type="ECO:0000256" key="7">
    <source>
        <dbReference type="ARBA" id="ARBA00023102"/>
    </source>
</evidence>
<dbReference type="AlphaFoldDB" id="A0A0R1M590"/>
<keyword evidence="12" id="KW-0808">Transferase</keyword>
<dbReference type="HAMAP" id="MF_00125">
    <property type="entry name" value="HisZ"/>
    <property type="match status" value="1"/>
</dbReference>
<dbReference type="InterPro" id="IPR045864">
    <property type="entry name" value="aa-tRNA-synth_II/BPL/LPL"/>
</dbReference>
<dbReference type="UniPathway" id="UPA00031">
    <property type="reaction ID" value="UER00006"/>
</dbReference>
<comment type="similarity">
    <text evidence="3 9">Belongs to the class-II aminoacyl-tRNA synthetase family. HisZ subfamily.</text>
</comment>
<dbReference type="GO" id="GO:0000105">
    <property type="term" value="P:L-histidine biosynthetic process"/>
    <property type="evidence" value="ECO:0007669"/>
    <property type="project" value="UniProtKB-UniRule"/>
</dbReference>
<proteinExistence type="inferred from homology"/>
<evidence type="ECO:0000256" key="6">
    <source>
        <dbReference type="ARBA" id="ARBA00022605"/>
    </source>
</evidence>
<dbReference type="CDD" id="cd00773">
    <property type="entry name" value="HisRS-like_core"/>
    <property type="match status" value="1"/>
</dbReference>
<dbReference type="STRING" id="1423776.FD04_GL000132"/>
<keyword evidence="7 9" id="KW-0368">Histidine biosynthesis</keyword>
<evidence type="ECO:0000313" key="12">
    <source>
        <dbReference type="EMBL" id="KRK98983.1"/>
    </source>
</evidence>
<evidence type="ECO:0000256" key="8">
    <source>
        <dbReference type="ARBA" id="ARBA00025246"/>
    </source>
</evidence>
<feature type="binding site" evidence="10">
    <location>
        <begin position="270"/>
        <end position="271"/>
    </location>
    <ligand>
        <name>L-histidine</name>
        <dbReference type="ChEBI" id="CHEBI:57595"/>
    </ligand>
</feature>
<comment type="subunit">
    <text evidence="9">Heteromultimer composed of HisG and HisZ subunits.</text>
</comment>
<dbReference type="PANTHER" id="PTHR43707:SF6">
    <property type="entry name" value="ATP PHOSPHORIBOSYLTRANSFERASE REGULATORY SUBUNIT"/>
    <property type="match status" value="1"/>
</dbReference>
<dbReference type="GO" id="GO:0140096">
    <property type="term" value="F:catalytic activity, acting on a protein"/>
    <property type="evidence" value="ECO:0007669"/>
    <property type="project" value="UniProtKB-ARBA"/>
</dbReference>
<evidence type="ECO:0000256" key="10">
    <source>
        <dbReference type="PIRSR" id="PIRSR001549-1"/>
    </source>
</evidence>
<reference evidence="12 13" key="1">
    <citation type="journal article" date="2015" name="Genome Announc.">
        <title>Expanding the biotechnology potential of lactobacilli through comparative genomics of 213 strains and associated genera.</title>
        <authorList>
            <person name="Sun Z."/>
            <person name="Harris H.M."/>
            <person name="McCann A."/>
            <person name="Guo C."/>
            <person name="Argimon S."/>
            <person name="Zhang W."/>
            <person name="Yang X."/>
            <person name="Jeffery I.B."/>
            <person name="Cooney J.C."/>
            <person name="Kagawa T.F."/>
            <person name="Liu W."/>
            <person name="Song Y."/>
            <person name="Salvetti E."/>
            <person name="Wrobel A."/>
            <person name="Rasinkangas P."/>
            <person name="Parkhill J."/>
            <person name="Rea M.C."/>
            <person name="O'Sullivan O."/>
            <person name="Ritari J."/>
            <person name="Douillard F.P."/>
            <person name="Paul Ross R."/>
            <person name="Yang R."/>
            <person name="Briner A.E."/>
            <person name="Felis G.E."/>
            <person name="de Vos W.M."/>
            <person name="Barrangou R."/>
            <person name="Klaenhammer T.R."/>
            <person name="Caufield P.W."/>
            <person name="Cui Y."/>
            <person name="Zhang H."/>
            <person name="O'Toole P.W."/>
        </authorList>
    </citation>
    <scope>NUCLEOTIDE SEQUENCE [LARGE SCALE GENOMIC DNA]</scope>
    <source>
        <strain evidence="12 13">DSM 19909</strain>
    </source>
</reference>
<comment type="caution">
    <text evidence="12">The sequence shown here is derived from an EMBL/GenBank/DDBJ whole genome shotgun (WGS) entry which is preliminary data.</text>
</comment>
<sequence length="381" mass="42058">MTMKNRNLPSGTRDEFGPRAAVKEQITAKLLAILKQRGFEKLTTPILEYADVFKPLNLTNNRAYQLLDEQGEALVLRPDLTLPVARMLSTTGVELPAKWYYSGDVFRVKKQLSGSYNQISEAGFELVGYGGLKGEWESLMIALAGCRETGVTEMTLELSDARFVASVLEALPVPTPTKQALQQALFAKNLTTYQQISALLAKTPFGPFLAEWPWLFGEFDDVMKVVAKLPAIPALTPVIDDLKATAAFLKQQAPSQRVVLDLSIPSPQRYYTGMAFRGYTQNASDYLFSGGRYDDLLKSFQQVKEPAVGLAFDVDALADKVATPATPPQTLIYFDADQWQLAEATLARTPNSTLCLADSREEAERIAVSTAKQLIDLTESR</sequence>
<feature type="domain" description="Class II Histidinyl-tRNA synthetase (HisRS)-like catalytic core" evidence="11">
    <location>
        <begin position="12"/>
        <end position="317"/>
    </location>
</feature>
<dbReference type="Gene3D" id="3.30.930.10">
    <property type="entry name" value="Bira Bifunctional Protein, Domain 2"/>
    <property type="match status" value="1"/>
</dbReference>
<comment type="function">
    <text evidence="8 9">Required for the first step of histidine biosynthesis. May allow the feedback regulation of ATP phosphoribosyltransferase activity by histidine.</text>
</comment>
<dbReference type="Proteomes" id="UP000051160">
    <property type="component" value="Unassembled WGS sequence"/>
</dbReference>
<keyword evidence="12" id="KW-0328">Glycosyltransferase</keyword>
<comment type="subcellular location">
    <subcellularLocation>
        <location evidence="1 9">Cytoplasm</location>
    </subcellularLocation>
</comment>
<evidence type="ECO:0000256" key="3">
    <source>
        <dbReference type="ARBA" id="ARBA00005539"/>
    </source>
</evidence>
<evidence type="ECO:0000256" key="9">
    <source>
        <dbReference type="HAMAP-Rule" id="MF_00125"/>
    </source>
</evidence>
<comment type="pathway">
    <text evidence="2 9">Amino-acid biosynthesis; L-histidine biosynthesis; L-histidine from 5-phospho-alpha-D-ribose 1-diphosphate: step 1/9.</text>
</comment>
<dbReference type="SUPFAM" id="SSF55681">
    <property type="entry name" value="Class II aaRS and biotin synthetases"/>
    <property type="match status" value="1"/>
</dbReference>
<evidence type="ECO:0000256" key="5">
    <source>
        <dbReference type="ARBA" id="ARBA00022490"/>
    </source>
</evidence>
<dbReference type="GO" id="GO:0004821">
    <property type="term" value="F:histidine-tRNA ligase activity"/>
    <property type="evidence" value="ECO:0007669"/>
    <property type="project" value="TreeGrafter"/>
</dbReference>
<accession>A0A0R1M590</accession>
<dbReference type="GO" id="GO:0006427">
    <property type="term" value="P:histidyl-tRNA aminoacylation"/>
    <property type="evidence" value="ECO:0007669"/>
    <property type="project" value="TreeGrafter"/>
</dbReference>
<keyword evidence="5 9" id="KW-0963">Cytoplasm</keyword>
<name>A0A0R1M590_9LACO</name>
<evidence type="ECO:0000256" key="2">
    <source>
        <dbReference type="ARBA" id="ARBA00004667"/>
    </source>
</evidence>
<dbReference type="PANTHER" id="PTHR43707">
    <property type="entry name" value="HISTIDYL-TRNA SYNTHETASE"/>
    <property type="match status" value="1"/>
</dbReference>
<organism evidence="12 13">
    <name type="scientific">Secundilactobacillus odoratitofui DSM 19909 = JCM 15043</name>
    <dbReference type="NCBI Taxonomy" id="1423776"/>
    <lineage>
        <taxon>Bacteria</taxon>
        <taxon>Bacillati</taxon>
        <taxon>Bacillota</taxon>
        <taxon>Bacilli</taxon>
        <taxon>Lactobacillales</taxon>
        <taxon>Lactobacillaceae</taxon>
        <taxon>Secundilactobacillus</taxon>
    </lineage>
</organism>
<dbReference type="GO" id="GO:0016757">
    <property type="term" value="F:glycosyltransferase activity"/>
    <property type="evidence" value="ECO:0007669"/>
    <property type="project" value="UniProtKB-KW"/>
</dbReference>
<keyword evidence="13" id="KW-1185">Reference proteome</keyword>
<feature type="binding site" evidence="10">
    <location>
        <position position="125"/>
    </location>
    <ligand>
        <name>L-histidine</name>
        <dbReference type="ChEBI" id="CHEBI:57595"/>
    </ligand>
</feature>